<reference evidence="3" key="1">
    <citation type="submission" date="2018-09" db="EMBL/GenBank/DDBJ databases">
        <authorList>
            <person name="Zhu H."/>
        </authorList>
    </citation>
    <scope>NUCLEOTIDE SEQUENCE [LARGE SCALE GENOMIC DNA]</scope>
    <source>
        <strain evidence="3">K2R23-3</strain>
    </source>
</reference>
<organism evidence="2 3">
    <name type="scientific">Paenisporosarcina cavernae</name>
    <dbReference type="NCBI Taxonomy" id="2320858"/>
    <lineage>
        <taxon>Bacteria</taxon>
        <taxon>Bacillati</taxon>
        <taxon>Bacillota</taxon>
        <taxon>Bacilli</taxon>
        <taxon>Bacillales</taxon>
        <taxon>Caryophanaceae</taxon>
        <taxon>Paenisporosarcina</taxon>
    </lineage>
</organism>
<dbReference type="EMBL" id="CP032418">
    <property type="protein sequence ID" value="AYC29072.1"/>
    <property type="molecule type" value="Genomic_DNA"/>
</dbReference>
<keyword evidence="3" id="KW-1185">Reference proteome</keyword>
<protein>
    <recommendedName>
        <fullName evidence="4">YkyB-like protein</fullName>
    </recommendedName>
</protein>
<evidence type="ECO:0008006" key="4">
    <source>
        <dbReference type="Google" id="ProtNLM"/>
    </source>
</evidence>
<gene>
    <name evidence="2" type="ORF">D3873_03965</name>
</gene>
<dbReference type="KEGG" id="paek:D3873_03965"/>
<accession>A0A385YU30</accession>
<dbReference type="Proteomes" id="UP000265725">
    <property type="component" value="Chromosome"/>
</dbReference>
<sequence length="145" mass="16678">MITGPTNNDLATAIYTINRHAKTAPDNRYLYELKRLAVEKMIGTGRAKKMGMHFVKNPKLSRQQSAVLVKCGDYFFHLLPKKEDFQQLPHLGKLDDHYRNPKQHMSLSTAKKLLSTYTGYHNPISPKHTSSKKKPMSFTSNYLDR</sequence>
<dbReference type="Pfam" id="PF14177">
    <property type="entry name" value="YkyB"/>
    <property type="match status" value="1"/>
</dbReference>
<dbReference type="RefSeq" id="WP_119882813.1">
    <property type="nucleotide sequence ID" value="NZ_CP032418.1"/>
</dbReference>
<proteinExistence type="predicted"/>
<feature type="region of interest" description="Disordered" evidence="1">
    <location>
        <begin position="121"/>
        <end position="145"/>
    </location>
</feature>
<dbReference type="InterPro" id="IPR025552">
    <property type="entry name" value="YkyB"/>
</dbReference>
<evidence type="ECO:0000256" key="1">
    <source>
        <dbReference type="SAM" id="MobiDB-lite"/>
    </source>
</evidence>
<name>A0A385YU30_9BACL</name>
<dbReference type="AlphaFoldDB" id="A0A385YU30"/>
<evidence type="ECO:0000313" key="3">
    <source>
        <dbReference type="Proteomes" id="UP000265725"/>
    </source>
</evidence>
<evidence type="ECO:0000313" key="2">
    <source>
        <dbReference type="EMBL" id="AYC29072.1"/>
    </source>
</evidence>
<dbReference type="OrthoDB" id="2360869at2"/>